<gene>
    <name evidence="3" type="primary">grpE</name>
    <name evidence="7" type="ORF">A3A43_02990</name>
</gene>
<name>A0A1G2CJU9_9BACT</name>
<organism evidence="7 8">
    <name type="scientific">Candidatus Liptonbacteria bacterium RIFCSPLOWO2_01_FULL_56_20</name>
    <dbReference type="NCBI Taxonomy" id="1798652"/>
    <lineage>
        <taxon>Bacteria</taxon>
        <taxon>Candidatus Liptoniibacteriota</taxon>
    </lineage>
</organism>
<dbReference type="GO" id="GO:0006457">
    <property type="term" value="P:protein folding"/>
    <property type="evidence" value="ECO:0007669"/>
    <property type="project" value="InterPro"/>
</dbReference>
<evidence type="ECO:0000313" key="8">
    <source>
        <dbReference type="Proteomes" id="UP000178495"/>
    </source>
</evidence>
<dbReference type="SUPFAM" id="SSF58014">
    <property type="entry name" value="Coiled-coil domain of nucleotide exchange factor GrpE"/>
    <property type="match status" value="1"/>
</dbReference>
<dbReference type="EMBL" id="MHLC01000022">
    <property type="protein sequence ID" value="OGZ01010.1"/>
    <property type="molecule type" value="Genomic_DNA"/>
</dbReference>
<comment type="caution">
    <text evidence="7">The sequence shown here is derived from an EMBL/GenBank/DDBJ whole genome shotgun (WGS) entry which is preliminary data.</text>
</comment>
<keyword evidence="3 4" id="KW-0346">Stress response</keyword>
<dbReference type="PANTHER" id="PTHR21237">
    <property type="entry name" value="GRPE PROTEIN"/>
    <property type="match status" value="1"/>
</dbReference>
<dbReference type="SUPFAM" id="SSF51064">
    <property type="entry name" value="Head domain of nucleotide exchange factor GrpE"/>
    <property type="match status" value="1"/>
</dbReference>
<protein>
    <recommendedName>
        <fullName evidence="3 4">Protein GrpE</fullName>
    </recommendedName>
    <alternativeName>
        <fullName evidence="3">HSP-70 cofactor</fullName>
    </alternativeName>
</protein>
<dbReference type="GO" id="GO:0051087">
    <property type="term" value="F:protein-folding chaperone binding"/>
    <property type="evidence" value="ECO:0007669"/>
    <property type="project" value="InterPro"/>
</dbReference>
<comment type="function">
    <text evidence="3 4">Participates actively in the response to hyperosmotic and heat shock by preventing the aggregation of stress-denatured proteins, in association with DnaK and GrpE. It is the nucleotide exchange factor for DnaK and may function as a thermosensor. Unfolded proteins bind initially to DnaJ; upon interaction with the DnaJ-bound protein, DnaK hydrolyzes its bound ATP, resulting in the formation of a stable complex. GrpE releases ADP from DnaK; ATP binding to DnaK triggers the release of the substrate protein, thus completing the reaction cycle. Several rounds of ATP-dependent interactions between DnaJ, DnaK and GrpE are required for fully efficient folding.</text>
</comment>
<proteinExistence type="inferred from homology"/>
<dbReference type="GO" id="GO:0042803">
    <property type="term" value="F:protein homodimerization activity"/>
    <property type="evidence" value="ECO:0007669"/>
    <property type="project" value="InterPro"/>
</dbReference>
<dbReference type="InterPro" id="IPR009012">
    <property type="entry name" value="GrpE_head"/>
</dbReference>
<dbReference type="PANTHER" id="PTHR21237:SF23">
    <property type="entry name" value="GRPE PROTEIN HOMOLOG, MITOCHONDRIAL"/>
    <property type="match status" value="1"/>
</dbReference>
<dbReference type="PRINTS" id="PR00773">
    <property type="entry name" value="GRPEPROTEIN"/>
</dbReference>
<feature type="region of interest" description="Disordered" evidence="6">
    <location>
        <begin position="1"/>
        <end position="21"/>
    </location>
</feature>
<keyword evidence="3" id="KW-0963">Cytoplasm</keyword>
<dbReference type="InterPro" id="IPR000740">
    <property type="entry name" value="GrpE"/>
</dbReference>
<evidence type="ECO:0000256" key="3">
    <source>
        <dbReference type="HAMAP-Rule" id="MF_01151"/>
    </source>
</evidence>
<accession>A0A1G2CJU9</accession>
<keyword evidence="2 3" id="KW-0143">Chaperone</keyword>
<sequence length="171" mass="19227">MNEEQKQNSNKEEAAKPEMSELQKCEAQKNEYLAGWQRAKADLINYKKEELQRLEEFAKYHGAEFMRELIAVLDAFDLGLAALEKQGSVEKGIYMIRAQIEDILKSHGLTKIPIRVGDPFDPAVAEAIAEAESGEPPGTVLEEIEPGYRLHDKILRPARVKISKGQPASHQ</sequence>
<evidence type="ECO:0000256" key="6">
    <source>
        <dbReference type="SAM" id="MobiDB-lite"/>
    </source>
</evidence>
<evidence type="ECO:0000256" key="1">
    <source>
        <dbReference type="ARBA" id="ARBA00009054"/>
    </source>
</evidence>
<dbReference type="Pfam" id="PF01025">
    <property type="entry name" value="GrpE"/>
    <property type="match status" value="1"/>
</dbReference>
<dbReference type="InterPro" id="IPR013805">
    <property type="entry name" value="GrpE_CC"/>
</dbReference>
<evidence type="ECO:0000256" key="2">
    <source>
        <dbReference type="ARBA" id="ARBA00023186"/>
    </source>
</evidence>
<dbReference type="HAMAP" id="MF_01151">
    <property type="entry name" value="GrpE"/>
    <property type="match status" value="1"/>
</dbReference>
<dbReference type="GO" id="GO:0051082">
    <property type="term" value="F:unfolded protein binding"/>
    <property type="evidence" value="ECO:0007669"/>
    <property type="project" value="TreeGrafter"/>
</dbReference>
<dbReference type="GO" id="GO:0000774">
    <property type="term" value="F:adenyl-nucleotide exchange factor activity"/>
    <property type="evidence" value="ECO:0007669"/>
    <property type="project" value="InterPro"/>
</dbReference>
<evidence type="ECO:0000256" key="4">
    <source>
        <dbReference type="RuleBase" id="RU000639"/>
    </source>
</evidence>
<dbReference type="Gene3D" id="2.30.22.10">
    <property type="entry name" value="Head domain of nucleotide exchange factor GrpE"/>
    <property type="match status" value="1"/>
</dbReference>
<dbReference type="AlphaFoldDB" id="A0A1G2CJU9"/>
<dbReference type="Gene3D" id="3.90.20.20">
    <property type="match status" value="1"/>
</dbReference>
<comment type="subcellular location">
    <subcellularLocation>
        <location evidence="3">Cytoplasm</location>
    </subcellularLocation>
</comment>
<dbReference type="GO" id="GO:0005737">
    <property type="term" value="C:cytoplasm"/>
    <property type="evidence" value="ECO:0007669"/>
    <property type="project" value="UniProtKB-SubCell"/>
</dbReference>
<dbReference type="CDD" id="cd00446">
    <property type="entry name" value="GrpE"/>
    <property type="match status" value="1"/>
</dbReference>
<comment type="similarity">
    <text evidence="1 3 5">Belongs to the GrpE family.</text>
</comment>
<dbReference type="Proteomes" id="UP000178495">
    <property type="component" value="Unassembled WGS sequence"/>
</dbReference>
<reference evidence="7 8" key="1">
    <citation type="journal article" date="2016" name="Nat. Commun.">
        <title>Thousands of microbial genomes shed light on interconnected biogeochemical processes in an aquifer system.</title>
        <authorList>
            <person name="Anantharaman K."/>
            <person name="Brown C.T."/>
            <person name="Hug L.A."/>
            <person name="Sharon I."/>
            <person name="Castelle C.J."/>
            <person name="Probst A.J."/>
            <person name="Thomas B.C."/>
            <person name="Singh A."/>
            <person name="Wilkins M.J."/>
            <person name="Karaoz U."/>
            <person name="Brodie E.L."/>
            <person name="Williams K.H."/>
            <person name="Hubbard S.S."/>
            <person name="Banfield J.F."/>
        </authorList>
    </citation>
    <scope>NUCLEOTIDE SEQUENCE [LARGE SCALE GENOMIC DNA]</scope>
</reference>
<dbReference type="PROSITE" id="PS01071">
    <property type="entry name" value="GRPE"/>
    <property type="match status" value="1"/>
</dbReference>
<comment type="subunit">
    <text evidence="3">Homodimer.</text>
</comment>
<evidence type="ECO:0000256" key="5">
    <source>
        <dbReference type="RuleBase" id="RU004478"/>
    </source>
</evidence>
<dbReference type="STRING" id="1798652.A3A43_02990"/>
<evidence type="ECO:0000313" key="7">
    <source>
        <dbReference type="EMBL" id="OGZ01010.1"/>
    </source>
</evidence>